<dbReference type="GO" id="GO:0003729">
    <property type="term" value="F:mRNA binding"/>
    <property type="evidence" value="ECO:0007669"/>
    <property type="project" value="UniProtKB-ARBA"/>
</dbReference>
<name>A0A0R2BDE8_SECCO</name>
<dbReference type="Pfam" id="PF00575">
    <property type="entry name" value="S1"/>
    <property type="match status" value="1"/>
</dbReference>
<evidence type="ECO:0000313" key="4">
    <source>
        <dbReference type="Proteomes" id="UP000051845"/>
    </source>
</evidence>
<dbReference type="GO" id="GO:0003735">
    <property type="term" value="F:structural constituent of ribosome"/>
    <property type="evidence" value="ECO:0007669"/>
    <property type="project" value="TreeGrafter"/>
</dbReference>
<feature type="domain" description="S1 motif" evidence="2">
    <location>
        <begin position="6"/>
        <end position="74"/>
    </location>
</feature>
<feature type="compositionally biased region" description="Basic and acidic residues" evidence="1">
    <location>
        <begin position="78"/>
        <end position="113"/>
    </location>
</feature>
<dbReference type="PANTHER" id="PTHR10724">
    <property type="entry name" value="30S RIBOSOMAL PROTEIN S1"/>
    <property type="match status" value="1"/>
</dbReference>
<accession>A0A0R2BDE8</accession>
<sequence>MAIEVGTKVAGKVSGITNFGAFIDLGEHKTGLVHISEVSDGFVKDIHDVLSIGDTVTVKVLSIGDDGKIALSIRKAKDHPEGEHDHHEHHSRDHHDNNNNHHEGHRDNHHDNNGHYNGGNGGNNHYRSNNNGGRSHNAHSSNHKESFDDLMSGFLKESEDRLATLKRNTEGKRGGRGGRRS</sequence>
<comment type="caution">
    <text evidence="3">The sequence shown here is derived from an EMBL/GenBank/DDBJ whole genome shotgun (WGS) entry which is preliminary data.</text>
</comment>
<dbReference type="SUPFAM" id="SSF50249">
    <property type="entry name" value="Nucleic acid-binding proteins"/>
    <property type="match status" value="1"/>
</dbReference>
<dbReference type="PATRIC" id="fig|1423733.4.peg.926"/>
<dbReference type="InterPro" id="IPR050437">
    <property type="entry name" value="Ribos_protein_bS1-like"/>
</dbReference>
<dbReference type="SMART" id="SM00316">
    <property type="entry name" value="S1"/>
    <property type="match status" value="1"/>
</dbReference>
<evidence type="ECO:0000259" key="2">
    <source>
        <dbReference type="PROSITE" id="PS50126"/>
    </source>
</evidence>
<dbReference type="GO" id="GO:0005737">
    <property type="term" value="C:cytoplasm"/>
    <property type="evidence" value="ECO:0007669"/>
    <property type="project" value="UniProtKB-ARBA"/>
</dbReference>
<evidence type="ECO:0000313" key="3">
    <source>
        <dbReference type="EMBL" id="KRM73916.1"/>
    </source>
</evidence>
<dbReference type="AlphaFoldDB" id="A0A0R2BDE8"/>
<dbReference type="PANTHER" id="PTHR10724:SF10">
    <property type="entry name" value="S1 RNA-BINDING DOMAIN-CONTAINING PROTEIN 1"/>
    <property type="match status" value="1"/>
</dbReference>
<dbReference type="STRING" id="33960.TY91_14060"/>
<dbReference type="GO" id="GO:0006412">
    <property type="term" value="P:translation"/>
    <property type="evidence" value="ECO:0007669"/>
    <property type="project" value="TreeGrafter"/>
</dbReference>
<dbReference type="EMBL" id="AYYR01000112">
    <property type="protein sequence ID" value="KRM73916.1"/>
    <property type="molecule type" value="Genomic_DNA"/>
</dbReference>
<gene>
    <name evidence="3" type="ORF">FC82_GL000879</name>
</gene>
<protein>
    <recommendedName>
        <fullName evidence="2">S1 motif domain-containing protein</fullName>
    </recommendedName>
</protein>
<dbReference type="InterPro" id="IPR012340">
    <property type="entry name" value="NA-bd_OB-fold"/>
</dbReference>
<dbReference type="Gene3D" id="2.40.50.140">
    <property type="entry name" value="Nucleic acid-binding proteins"/>
    <property type="match status" value="1"/>
</dbReference>
<feature type="compositionally biased region" description="Basic and acidic residues" evidence="1">
    <location>
        <begin position="156"/>
        <end position="173"/>
    </location>
</feature>
<dbReference type="NCBIfam" id="NF006363">
    <property type="entry name" value="PRK08582.1"/>
    <property type="match status" value="1"/>
</dbReference>
<dbReference type="RefSeq" id="WP_054760650.1">
    <property type="nucleotide sequence ID" value="NZ_AYYR01000112.1"/>
</dbReference>
<dbReference type="FunFam" id="2.40.50.140:FF:000051">
    <property type="entry name" value="RNA-binding transcriptional accessory protein"/>
    <property type="match status" value="1"/>
</dbReference>
<dbReference type="PROSITE" id="PS50126">
    <property type="entry name" value="S1"/>
    <property type="match status" value="1"/>
</dbReference>
<reference evidence="3 4" key="1">
    <citation type="journal article" date="2015" name="Genome Announc.">
        <title>Expanding the biotechnology potential of lactobacilli through comparative genomics of 213 strains and associated genera.</title>
        <authorList>
            <person name="Sun Z."/>
            <person name="Harris H.M."/>
            <person name="McCann A."/>
            <person name="Guo C."/>
            <person name="Argimon S."/>
            <person name="Zhang W."/>
            <person name="Yang X."/>
            <person name="Jeffery I.B."/>
            <person name="Cooney J.C."/>
            <person name="Kagawa T.F."/>
            <person name="Liu W."/>
            <person name="Song Y."/>
            <person name="Salvetti E."/>
            <person name="Wrobel A."/>
            <person name="Rasinkangas P."/>
            <person name="Parkhill J."/>
            <person name="Rea M.C."/>
            <person name="O'Sullivan O."/>
            <person name="Ritari J."/>
            <person name="Douillard F.P."/>
            <person name="Paul Ross R."/>
            <person name="Yang R."/>
            <person name="Briner A.E."/>
            <person name="Felis G.E."/>
            <person name="de Vos W.M."/>
            <person name="Barrangou R."/>
            <person name="Klaenhammer T.R."/>
            <person name="Caufield P.W."/>
            <person name="Cui Y."/>
            <person name="Zhang H."/>
            <person name="O'Toole P.W."/>
        </authorList>
    </citation>
    <scope>NUCLEOTIDE SEQUENCE [LARGE SCALE GENOMIC DNA]</scope>
    <source>
        <strain evidence="3 4">DSM 20515</strain>
    </source>
</reference>
<feature type="region of interest" description="Disordered" evidence="1">
    <location>
        <begin position="77"/>
        <end position="181"/>
    </location>
</feature>
<organism evidence="3 4">
    <name type="scientific">Secundilactobacillus collinoides DSM 20515 = JCM 1123</name>
    <dbReference type="NCBI Taxonomy" id="1423733"/>
    <lineage>
        <taxon>Bacteria</taxon>
        <taxon>Bacillati</taxon>
        <taxon>Bacillota</taxon>
        <taxon>Bacilli</taxon>
        <taxon>Lactobacillales</taxon>
        <taxon>Lactobacillaceae</taxon>
        <taxon>Secundilactobacillus</taxon>
    </lineage>
</organism>
<proteinExistence type="predicted"/>
<evidence type="ECO:0000256" key="1">
    <source>
        <dbReference type="SAM" id="MobiDB-lite"/>
    </source>
</evidence>
<dbReference type="Proteomes" id="UP000051845">
    <property type="component" value="Unassembled WGS sequence"/>
</dbReference>
<dbReference type="InterPro" id="IPR003029">
    <property type="entry name" value="S1_domain"/>
</dbReference>
<feature type="compositionally biased region" description="Low complexity" evidence="1">
    <location>
        <begin position="123"/>
        <end position="134"/>
    </location>
</feature>